<dbReference type="InterPro" id="IPR050797">
    <property type="entry name" value="Carb_Metab_Trans_Reg"/>
</dbReference>
<sequence length="108" mass="12124">MPFSRQQQRQKRRRRGFYVTRSCANCQRKHAKCSGGATCERCTLRNLECTFIDSGKKRGPKTDDKQSVQIYVSNGPENNFNGTSMLPSIVSNFSQGHASTLSLSGYPQ</sequence>
<accession>A0A8H4EQ11</accession>
<dbReference type="SUPFAM" id="SSF57701">
    <property type="entry name" value="Zn2/Cys6 DNA-binding domain"/>
    <property type="match status" value="1"/>
</dbReference>
<dbReference type="PANTHER" id="PTHR31668">
    <property type="entry name" value="GLUCOSE TRANSPORT TRANSCRIPTION REGULATOR RGT1-RELATED-RELATED"/>
    <property type="match status" value="1"/>
</dbReference>
<dbReference type="Proteomes" id="UP000439903">
    <property type="component" value="Unassembled WGS sequence"/>
</dbReference>
<organism evidence="3 4">
    <name type="scientific">Gigaspora margarita</name>
    <dbReference type="NCBI Taxonomy" id="4874"/>
    <lineage>
        <taxon>Eukaryota</taxon>
        <taxon>Fungi</taxon>
        <taxon>Fungi incertae sedis</taxon>
        <taxon>Mucoromycota</taxon>
        <taxon>Glomeromycotina</taxon>
        <taxon>Glomeromycetes</taxon>
        <taxon>Diversisporales</taxon>
        <taxon>Gigasporaceae</taxon>
        <taxon>Gigaspora</taxon>
    </lineage>
</organism>
<name>A0A8H4EQ11_GIGMA</name>
<dbReference type="PANTHER" id="PTHR31668:SF30">
    <property type="entry name" value="ZN(II)2CYS6 TRANSCRIPTION FACTOR (EUROFUNG)"/>
    <property type="match status" value="1"/>
</dbReference>
<protein>
    <submittedName>
        <fullName evidence="3">Fungal-specific transcription factor domain-containing protein</fullName>
    </submittedName>
</protein>
<evidence type="ECO:0000256" key="1">
    <source>
        <dbReference type="ARBA" id="ARBA00023242"/>
    </source>
</evidence>
<feature type="domain" description="Zn(2)-C6 fungal-type" evidence="2">
    <location>
        <begin position="22"/>
        <end position="51"/>
    </location>
</feature>
<keyword evidence="1" id="KW-0539">Nucleus</keyword>
<dbReference type="PROSITE" id="PS50048">
    <property type="entry name" value="ZN2_CY6_FUNGAL_2"/>
    <property type="match status" value="1"/>
</dbReference>
<dbReference type="GO" id="GO:0008270">
    <property type="term" value="F:zinc ion binding"/>
    <property type="evidence" value="ECO:0007669"/>
    <property type="project" value="InterPro"/>
</dbReference>
<dbReference type="OrthoDB" id="2123952at2759"/>
<gene>
    <name evidence="3" type="ORF">F8M41_010829</name>
</gene>
<evidence type="ECO:0000259" key="2">
    <source>
        <dbReference type="PROSITE" id="PS50048"/>
    </source>
</evidence>
<evidence type="ECO:0000313" key="3">
    <source>
        <dbReference type="EMBL" id="KAF0532974.1"/>
    </source>
</evidence>
<reference evidence="3 4" key="1">
    <citation type="journal article" date="2019" name="Environ. Microbiol.">
        <title>At the nexus of three kingdoms: the genome of the mycorrhizal fungus Gigaspora margarita provides insights into plant, endobacterial and fungal interactions.</title>
        <authorList>
            <person name="Venice F."/>
            <person name="Ghignone S."/>
            <person name="Salvioli di Fossalunga A."/>
            <person name="Amselem J."/>
            <person name="Novero M."/>
            <person name="Xianan X."/>
            <person name="Sedzielewska Toro K."/>
            <person name="Morin E."/>
            <person name="Lipzen A."/>
            <person name="Grigoriev I.V."/>
            <person name="Henrissat B."/>
            <person name="Martin F.M."/>
            <person name="Bonfante P."/>
        </authorList>
    </citation>
    <scope>NUCLEOTIDE SEQUENCE [LARGE SCALE GENOMIC DNA]</scope>
    <source>
        <strain evidence="3 4">BEG34</strain>
    </source>
</reference>
<evidence type="ECO:0000313" key="4">
    <source>
        <dbReference type="Proteomes" id="UP000439903"/>
    </source>
</evidence>
<dbReference type="InterPro" id="IPR001138">
    <property type="entry name" value="Zn2Cys6_DnaBD"/>
</dbReference>
<dbReference type="Gene3D" id="4.10.240.10">
    <property type="entry name" value="Zn(2)-C6 fungal-type DNA-binding domain"/>
    <property type="match status" value="1"/>
</dbReference>
<dbReference type="SMART" id="SM00066">
    <property type="entry name" value="GAL4"/>
    <property type="match status" value="1"/>
</dbReference>
<dbReference type="EMBL" id="WTPW01000225">
    <property type="protein sequence ID" value="KAF0532974.1"/>
    <property type="molecule type" value="Genomic_DNA"/>
</dbReference>
<dbReference type="InterPro" id="IPR036864">
    <property type="entry name" value="Zn2-C6_fun-type_DNA-bd_sf"/>
</dbReference>
<keyword evidence="4" id="KW-1185">Reference proteome</keyword>
<comment type="caution">
    <text evidence="3">The sequence shown here is derived from an EMBL/GenBank/DDBJ whole genome shotgun (WGS) entry which is preliminary data.</text>
</comment>
<dbReference type="Pfam" id="PF00172">
    <property type="entry name" value="Zn_clus"/>
    <property type="match status" value="1"/>
</dbReference>
<dbReference type="CDD" id="cd00067">
    <property type="entry name" value="GAL4"/>
    <property type="match status" value="1"/>
</dbReference>
<dbReference type="GO" id="GO:0000981">
    <property type="term" value="F:DNA-binding transcription factor activity, RNA polymerase II-specific"/>
    <property type="evidence" value="ECO:0007669"/>
    <property type="project" value="InterPro"/>
</dbReference>
<dbReference type="AlphaFoldDB" id="A0A8H4EQ11"/>
<proteinExistence type="predicted"/>